<evidence type="ECO:0000256" key="4">
    <source>
        <dbReference type="ARBA" id="ARBA00022777"/>
    </source>
</evidence>
<dbReference type="Gene3D" id="3.40.50.300">
    <property type="entry name" value="P-loop containing nucleotide triphosphate hydrolases"/>
    <property type="match status" value="1"/>
</dbReference>
<proteinExistence type="predicted"/>
<dbReference type="InterPro" id="IPR027417">
    <property type="entry name" value="P-loop_NTPase"/>
</dbReference>
<evidence type="ECO:0000313" key="5">
    <source>
        <dbReference type="EMBL" id="PIU15891.1"/>
    </source>
</evidence>
<comment type="caution">
    <text evidence="5">The sequence shown here is derived from an EMBL/GenBank/DDBJ whole genome shotgun (WGS) entry which is preliminary data.</text>
</comment>
<dbReference type="PROSITE" id="PS00113">
    <property type="entry name" value="ADENYLATE_KINASE"/>
    <property type="match status" value="1"/>
</dbReference>
<organism evidence="5 6">
    <name type="scientific">bacterium (Candidatus Gribaldobacteria) CG08_land_8_20_14_0_20_39_15</name>
    <dbReference type="NCBI Taxonomy" id="2014273"/>
    <lineage>
        <taxon>Bacteria</taxon>
        <taxon>Candidatus Gribaldobacteria</taxon>
    </lineage>
</organism>
<dbReference type="SUPFAM" id="SSF52540">
    <property type="entry name" value="P-loop containing nucleoside triphosphate hydrolases"/>
    <property type="match status" value="1"/>
</dbReference>
<protein>
    <recommendedName>
        <fullName evidence="7">Adenylate kinase</fullName>
    </recommendedName>
</protein>
<keyword evidence="3" id="KW-0547">Nucleotide-binding</keyword>
<keyword evidence="1" id="KW-0808">Transferase</keyword>
<keyword evidence="4" id="KW-0418">Kinase</keyword>
<dbReference type="InterPro" id="IPR033690">
    <property type="entry name" value="Adenylat_kinase_CS"/>
</dbReference>
<dbReference type="Proteomes" id="UP000229784">
    <property type="component" value="Unassembled WGS sequence"/>
</dbReference>
<dbReference type="GO" id="GO:0019205">
    <property type="term" value="F:nucleobase-containing compound kinase activity"/>
    <property type="evidence" value="ECO:0007669"/>
    <property type="project" value="InterPro"/>
</dbReference>
<dbReference type="InterPro" id="IPR000850">
    <property type="entry name" value="Adenylat/UMP-CMP_kin"/>
</dbReference>
<reference evidence="6" key="1">
    <citation type="submission" date="2017-09" db="EMBL/GenBank/DDBJ databases">
        <title>Depth-based differentiation of microbial function through sediment-hosted aquifers and enrichment of novel symbionts in the deep terrestrial subsurface.</title>
        <authorList>
            <person name="Probst A.J."/>
            <person name="Ladd B."/>
            <person name="Jarett J.K."/>
            <person name="Geller-Mcgrath D.E."/>
            <person name="Sieber C.M.K."/>
            <person name="Emerson J.B."/>
            <person name="Anantharaman K."/>
            <person name="Thomas B.C."/>
            <person name="Malmstrom R."/>
            <person name="Stieglmeier M."/>
            <person name="Klingl A."/>
            <person name="Woyke T."/>
            <person name="Ryan C.M."/>
            <person name="Banfield J.F."/>
        </authorList>
    </citation>
    <scope>NUCLEOTIDE SEQUENCE [LARGE SCALE GENOMIC DNA]</scope>
</reference>
<accession>A0A2M6XUR3</accession>
<evidence type="ECO:0000256" key="2">
    <source>
        <dbReference type="ARBA" id="ARBA00022727"/>
    </source>
</evidence>
<evidence type="ECO:0000256" key="3">
    <source>
        <dbReference type="ARBA" id="ARBA00022741"/>
    </source>
</evidence>
<dbReference type="GO" id="GO:0009165">
    <property type="term" value="P:nucleotide biosynthetic process"/>
    <property type="evidence" value="ECO:0007669"/>
    <property type="project" value="UniProtKB-KW"/>
</dbReference>
<keyword evidence="2" id="KW-0545">Nucleotide biosynthesis</keyword>
<dbReference type="AlphaFoldDB" id="A0A2M6XUR3"/>
<sequence length="404" mass="47078">MSFRTLARNLRQGKNRVRTRFFTEFTLNEMNVFRMTKISFSTLSNYKKIMRDVEFPIFKTKVDGVEQKFDLMDTKGRQDYFQAKAGDEIRRLKEYLKENTFVVYLLGKKNSGKGTYAKMFKEVVDKDRMEHFSIGDMIRGLDEAVQDKDKRKNLEAFLAKNYRGYMPLNEIMQALESRSTKVLLPSELILALVKMKLAGSEKKALFVDGFPRNMDQVSYSLFFRDLIGYRDDPDIFIMIDIPETVIDERIKYRAVCPKCQTSRNLKLLPTKKVGFDEKQSKFYLFCDNSQCTGERMVAKEGDEQGIEPIRERLVIDEELIKKAFNLYGVPKILLRNSVPVAVYKDYVDDYEITPEYYYQKENDEVKILEKPWQVLDDDGVASYSLLAAPVVVALIKQLVEALDI</sequence>
<evidence type="ECO:0000256" key="1">
    <source>
        <dbReference type="ARBA" id="ARBA00022679"/>
    </source>
</evidence>
<dbReference type="Pfam" id="PF00406">
    <property type="entry name" value="ADK"/>
    <property type="match status" value="1"/>
</dbReference>
<evidence type="ECO:0000313" key="6">
    <source>
        <dbReference type="Proteomes" id="UP000229784"/>
    </source>
</evidence>
<dbReference type="GO" id="GO:0005524">
    <property type="term" value="F:ATP binding"/>
    <property type="evidence" value="ECO:0007669"/>
    <property type="project" value="InterPro"/>
</dbReference>
<gene>
    <name evidence="5" type="ORF">COT20_01130</name>
</gene>
<evidence type="ECO:0008006" key="7">
    <source>
        <dbReference type="Google" id="ProtNLM"/>
    </source>
</evidence>
<name>A0A2M6XUR3_9BACT</name>
<dbReference type="PANTHER" id="PTHR23359">
    <property type="entry name" value="NUCLEOTIDE KINASE"/>
    <property type="match status" value="1"/>
</dbReference>
<dbReference type="EMBL" id="PEXQ01000027">
    <property type="protein sequence ID" value="PIU15891.1"/>
    <property type="molecule type" value="Genomic_DNA"/>
</dbReference>